<evidence type="ECO:0000313" key="8">
    <source>
        <dbReference type="Proteomes" id="UP000249065"/>
    </source>
</evidence>
<evidence type="ECO:0000256" key="5">
    <source>
        <dbReference type="PIRSR" id="PIRSR604294-1"/>
    </source>
</evidence>
<accession>A0A327MCX5</accession>
<evidence type="ECO:0000256" key="2">
    <source>
        <dbReference type="ARBA" id="ARBA00022723"/>
    </source>
</evidence>
<dbReference type="EC" id="1.13.11.-" evidence="6"/>
<name>A0A327MCX5_9PROT</name>
<sequence length="459" mass="50013">MDLDHLSHGYAPVAEELDLHALPMRGRIPPELAGTWLRNGPNPAFPPIAYAYPWDGDGMIHALRFAEGRVAYANRFVATAGLRAERRAGRALYGSLLRPVPVDPALAGPEVEPGPIKNLANTNVVRHAGRILALWEGGLPHALDERLETLGRHDFDGRLRGAMTAHPKFDPATGEMLIIRYAPRPPFLSFGSVDPAGRLARMDVLSVDRPYMVHDFVCTARHAVFVLCPLLLEPSGAGPRPDGTLAGPIRWAPDLGTRIAVLDRADPAAPLRWFAADPFFTFHFMNAHEAAEGIHIDHLRYPALPGTGAPIGASLWRLTLDLGTGTARERQLDDRTGEFPRIDPRRAGLANRHGWLPVRTGAEADRHGFAGLACHDLAAGRVVVRDFGPGQEVDEPVFLPRPGGTEEGDGWLLTYVYDRAADRSRAVLLEARDLGGEPVAEISLPCRVPHGLHGNWMPA</sequence>
<feature type="binding site" evidence="5">
    <location>
        <position position="283"/>
    </location>
    <ligand>
        <name>Fe cation</name>
        <dbReference type="ChEBI" id="CHEBI:24875"/>
        <note>catalytic</note>
    </ligand>
</feature>
<reference evidence="8" key="1">
    <citation type="submission" date="2018-06" db="EMBL/GenBank/DDBJ databases">
        <authorList>
            <person name="Khan S.A."/>
        </authorList>
    </citation>
    <scope>NUCLEOTIDE SEQUENCE [LARGE SCALE GENOMIC DNA]</scope>
    <source>
        <strain evidence="8">DB-1506</strain>
    </source>
</reference>
<dbReference type="PANTHER" id="PTHR10543:SF89">
    <property type="entry name" value="CAROTENOID 9,10(9',10')-CLEAVAGE DIOXYGENASE 1"/>
    <property type="match status" value="1"/>
</dbReference>
<dbReference type="OrthoDB" id="6636843at2"/>
<gene>
    <name evidence="7" type="ORF">DOO78_03530</name>
</gene>
<keyword evidence="8" id="KW-1185">Reference proteome</keyword>
<feature type="binding site" evidence="5">
    <location>
        <position position="453"/>
    </location>
    <ligand>
        <name>Fe cation</name>
        <dbReference type="ChEBI" id="CHEBI:24875"/>
        <note>catalytic</note>
    </ligand>
</feature>
<proteinExistence type="inferred from homology"/>
<dbReference type="GO" id="GO:0046872">
    <property type="term" value="F:metal ion binding"/>
    <property type="evidence" value="ECO:0007669"/>
    <property type="project" value="UniProtKB-KW"/>
</dbReference>
<protein>
    <recommendedName>
        <fullName evidence="6">Dioxygenase</fullName>
        <ecNumber evidence="6">1.13.11.-</ecNumber>
    </recommendedName>
</protein>
<feature type="binding site" evidence="5">
    <location>
        <position position="166"/>
    </location>
    <ligand>
        <name>Fe cation</name>
        <dbReference type="ChEBI" id="CHEBI:24875"/>
        <note>catalytic</note>
    </ligand>
</feature>
<dbReference type="Pfam" id="PF03055">
    <property type="entry name" value="RPE65"/>
    <property type="match status" value="1"/>
</dbReference>
<comment type="similarity">
    <text evidence="1 6">Belongs to the carotenoid oxygenase family.</text>
</comment>
<evidence type="ECO:0000256" key="6">
    <source>
        <dbReference type="RuleBase" id="RU364048"/>
    </source>
</evidence>
<dbReference type="EMBL" id="QLIX01000002">
    <property type="protein sequence ID" value="RAI60517.1"/>
    <property type="molecule type" value="Genomic_DNA"/>
</dbReference>
<comment type="cofactor">
    <cofactor evidence="5 6">
        <name>Fe(2+)</name>
        <dbReference type="ChEBI" id="CHEBI:29033"/>
    </cofactor>
    <text evidence="5 6">Binds 1 Fe(2+) ion per subunit.</text>
</comment>
<evidence type="ECO:0000313" key="7">
    <source>
        <dbReference type="EMBL" id="RAI60517.1"/>
    </source>
</evidence>
<dbReference type="InterPro" id="IPR004294">
    <property type="entry name" value="Carotenoid_Oase"/>
</dbReference>
<dbReference type="PANTHER" id="PTHR10543">
    <property type="entry name" value="BETA-CAROTENE DIOXYGENASE"/>
    <property type="match status" value="1"/>
</dbReference>
<keyword evidence="6 7" id="KW-0223">Dioxygenase</keyword>
<comment type="caution">
    <text evidence="7">The sequence shown here is derived from an EMBL/GenBank/DDBJ whole genome shotgun (WGS) entry which is preliminary data.</text>
</comment>
<dbReference type="GO" id="GO:0016121">
    <property type="term" value="P:carotene catabolic process"/>
    <property type="evidence" value="ECO:0007669"/>
    <property type="project" value="TreeGrafter"/>
</dbReference>
<organism evidence="7 8">
    <name type="scientific">Roseicella frigidaeris</name>
    <dbReference type="NCBI Taxonomy" id="2230885"/>
    <lineage>
        <taxon>Bacteria</taxon>
        <taxon>Pseudomonadati</taxon>
        <taxon>Pseudomonadota</taxon>
        <taxon>Alphaproteobacteria</taxon>
        <taxon>Acetobacterales</taxon>
        <taxon>Roseomonadaceae</taxon>
        <taxon>Roseicella</taxon>
    </lineage>
</organism>
<feature type="binding site" evidence="5">
    <location>
        <position position="214"/>
    </location>
    <ligand>
        <name>Fe cation</name>
        <dbReference type="ChEBI" id="CHEBI:24875"/>
        <note>catalytic</note>
    </ligand>
</feature>
<keyword evidence="2 5" id="KW-0479">Metal-binding</keyword>
<dbReference type="GO" id="GO:0010436">
    <property type="term" value="F:carotenoid dioxygenase activity"/>
    <property type="evidence" value="ECO:0007669"/>
    <property type="project" value="TreeGrafter"/>
</dbReference>
<keyword evidence="4 5" id="KW-0408">Iron</keyword>
<keyword evidence="3 6" id="KW-0560">Oxidoreductase</keyword>
<evidence type="ECO:0000256" key="4">
    <source>
        <dbReference type="ARBA" id="ARBA00023004"/>
    </source>
</evidence>
<dbReference type="Proteomes" id="UP000249065">
    <property type="component" value="Unassembled WGS sequence"/>
</dbReference>
<evidence type="ECO:0000256" key="3">
    <source>
        <dbReference type="ARBA" id="ARBA00023002"/>
    </source>
</evidence>
<dbReference type="AlphaFoldDB" id="A0A327MCX5"/>
<evidence type="ECO:0000256" key="1">
    <source>
        <dbReference type="ARBA" id="ARBA00006787"/>
    </source>
</evidence>